<keyword evidence="9" id="KW-1185">Reference proteome</keyword>
<organism evidence="9 10">
    <name type="scientific">Trichoplusia ni</name>
    <name type="common">Cabbage looper</name>
    <dbReference type="NCBI Taxonomy" id="7111"/>
    <lineage>
        <taxon>Eukaryota</taxon>
        <taxon>Metazoa</taxon>
        <taxon>Ecdysozoa</taxon>
        <taxon>Arthropoda</taxon>
        <taxon>Hexapoda</taxon>
        <taxon>Insecta</taxon>
        <taxon>Pterygota</taxon>
        <taxon>Neoptera</taxon>
        <taxon>Endopterygota</taxon>
        <taxon>Lepidoptera</taxon>
        <taxon>Glossata</taxon>
        <taxon>Ditrysia</taxon>
        <taxon>Noctuoidea</taxon>
        <taxon>Noctuidae</taxon>
        <taxon>Plusiinae</taxon>
        <taxon>Trichoplusia</taxon>
    </lineage>
</organism>
<keyword evidence="5" id="KW-0479">Metal-binding</keyword>
<dbReference type="InterPro" id="IPR027806">
    <property type="entry name" value="HARBI1_dom"/>
</dbReference>
<dbReference type="InParanoid" id="A0A7E5W6Q2"/>
<dbReference type="GO" id="GO:0046872">
    <property type="term" value="F:metal ion binding"/>
    <property type="evidence" value="ECO:0007669"/>
    <property type="project" value="UniProtKB-KW"/>
</dbReference>
<dbReference type="InterPro" id="IPR045249">
    <property type="entry name" value="HARBI1-like"/>
</dbReference>
<dbReference type="RefSeq" id="XP_026736328.1">
    <property type="nucleotide sequence ID" value="XM_026880527.1"/>
</dbReference>
<evidence type="ECO:0000256" key="1">
    <source>
        <dbReference type="ARBA" id="ARBA00001968"/>
    </source>
</evidence>
<dbReference type="PANTHER" id="PTHR22930">
    <property type="match status" value="1"/>
</dbReference>
<dbReference type="AlphaFoldDB" id="A0A7E5W6Q2"/>
<accession>A0A7E5W6Q2</accession>
<evidence type="ECO:0000256" key="4">
    <source>
        <dbReference type="ARBA" id="ARBA00022722"/>
    </source>
</evidence>
<evidence type="ECO:0000256" key="2">
    <source>
        <dbReference type="ARBA" id="ARBA00004123"/>
    </source>
</evidence>
<sequence length="306" mass="35652">MDVEETALLLYVRRRREFKRKKKQWWVHPYLADRCKKGQFVNIYADLRRYPDKFFNYVRMSVRSFDELLTLCENDLLKQDTILRKSISPEEKLFVTLRYLASGCTMRELHYSFRLGQTTLSTIIKEVCAVIWDNLQTCLSLPATANDWMKIADGFEKHANFPHCIGSIDGKHIRLIQPADSGSMYYNYKHFFSLVLMAACDANYNFIYIDVGAYGKSSDSAIFQETELYKKLISNTLNIPEPLQISENNPTLFPYVFIGDEAFGLSTNIMRPYGGNNLSAEKKIFNYRLSRARRYIECTFGILTNK</sequence>
<evidence type="ECO:0000256" key="5">
    <source>
        <dbReference type="ARBA" id="ARBA00022723"/>
    </source>
</evidence>
<comment type="cofactor">
    <cofactor evidence="1">
        <name>a divalent metal cation</name>
        <dbReference type="ChEBI" id="CHEBI:60240"/>
    </cofactor>
</comment>
<dbReference type="PANTHER" id="PTHR22930:SF269">
    <property type="entry name" value="NUCLEASE HARBI1-LIKE PROTEIN"/>
    <property type="match status" value="1"/>
</dbReference>
<comment type="subcellular location">
    <subcellularLocation>
        <location evidence="2">Nucleus</location>
    </subcellularLocation>
</comment>
<feature type="domain" description="DDE Tnp4" evidence="8">
    <location>
        <begin position="168"/>
        <end position="305"/>
    </location>
</feature>
<dbReference type="OrthoDB" id="2668416at2759"/>
<dbReference type="GO" id="GO:0016787">
    <property type="term" value="F:hydrolase activity"/>
    <property type="evidence" value="ECO:0007669"/>
    <property type="project" value="UniProtKB-KW"/>
</dbReference>
<evidence type="ECO:0000313" key="9">
    <source>
        <dbReference type="Proteomes" id="UP000322000"/>
    </source>
</evidence>
<reference evidence="10" key="1">
    <citation type="submission" date="2025-08" db="UniProtKB">
        <authorList>
            <consortium name="RefSeq"/>
        </authorList>
    </citation>
    <scope>IDENTIFICATION</scope>
</reference>
<comment type="similarity">
    <text evidence="3">Belongs to the HARBI1 family.</text>
</comment>
<name>A0A7E5W6Q2_TRINI</name>
<keyword evidence="7" id="KW-0539">Nucleus</keyword>
<dbReference type="GeneID" id="113499924"/>
<dbReference type="Proteomes" id="UP000322000">
    <property type="component" value="Chromosome 13"/>
</dbReference>
<evidence type="ECO:0000259" key="8">
    <source>
        <dbReference type="Pfam" id="PF13359"/>
    </source>
</evidence>
<evidence type="ECO:0000256" key="3">
    <source>
        <dbReference type="ARBA" id="ARBA00006958"/>
    </source>
</evidence>
<gene>
    <name evidence="10" type="primary">LOC113499924</name>
</gene>
<dbReference type="GO" id="GO:0005634">
    <property type="term" value="C:nucleus"/>
    <property type="evidence" value="ECO:0007669"/>
    <property type="project" value="UniProtKB-SubCell"/>
</dbReference>
<dbReference type="KEGG" id="tnl:113499924"/>
<dbReference type="Pfam" id="PF13359">
    <property type="entry name" value="DDE_Tnp_4"/>
    <property type="match status" value="1"/>
</dbReference>
<keyword evidence="4" id="KW-0540">Nuclease</keyword>
<proteinExistence type="inferred from homology"/>
<protein>
    <submittedName>
        <fullName evidence="10">Protein ALP1-like</fullName>
    </submittedName>
</protein>
<dbReference type="FunCoup" id="A0A7E5W6Q2">
    <property type="interactions" value="1"/>
</dbReference>
<dbReference type="GO" id="GO:0004518">
    <property type="term" value="F:nuclease activity"/>
    <property type="evidence" value="ECO:0007669"/>
    <property type="project" value="UniProtKB-KW"/>
</dbReference>
<evidence type="ECO:0000256" key="6">
    <source>
        <dbReference type="ARBA" id="ARBA00022801"/>
    </source>
</evidence>
<evidence type="ECO:0000313" key="10">
    <source>
        <dbReference type="RefSeq" id="XP_026736328.1"/>
    </source>
</evidence>
<keyword evidence="6" id="KW-0378">Hydrolase</keyword>
<evidence type="ECO:0000256" key="7">
    <source>
        <dbReference type="ARBA" id="ARBA00023242"/>
    </source>
</evidence>